<dbReference type="Pfam" id="PF05751">
    <property type="entry name" value="FixH"/>
    <property type="match status" value="1"/>
</dbReference>
<reference evidence="2 3" key="1">
    <citation type="submission" date="2017-07" db="EMBL/GenBank/DDBJ databases">
        <title>Complete genome sequence of Oryzomicrobium terrae TPP412.</title>
        <authorList>
            <person name="Chiu L.-W."/>
            <person name="Lo K.-J."/>
            <person name="Tsai Y.-M."/>
            <person name="Lin S.-S."/>
            <person name="Kuo C.-H."/>
            <person name="Liu C.-T."/>
        </authorList>
    </citation>
    <scope>NUCLEOTIDE SEQUENCE [LARGE SCALE GENOMIC DNA]</scope>
    <source>
        <strain evidence="2 3">TPP412</strain>
    </source>
</reference>
<evidence type="ECO:0000256" key="1">
    <source>
        <dbReference type="SAM" id="Phobius"/>
    </source>
</evidence>
<dbReference type="EMBL" id="CP022579">
    <property type="protein sequence ID" value="QEL64299.1"/>
    <property type="molecule type" value="Genomic_DNA"/>
</dbReference>
<keyword evidence="3" id="KW-1185">Reference proteome</keyword>
<sequence>MSELSLRTSGKPWFREPWPWLLMAGPLLVIVAGVITVWLAIKSDDGLVADDYYKRGLAVNQDIGRDRRAGELGLNAEVAFSEDRLRLHVRLAQRANEVLPPSINLTLVHPTRRGQDQLVPLTLESKGTYVGSLQEAIAPASGKRHLTLEDPEASWRLVGEWDTDTMSANLQSEPQKQ</sequence>
<evidence type="ECO:0000313" key="2">
    <source>
        <dbReference type="EMBL" id="QEL64299.1"/>
    </source>
</evidence>
<gene>
    <name evidence="2" type="ORF">OTERR_08230</name>
</gene>
<protein>
    <recommendedName>
        <fullName evidence="4">FixH family protein</fullName>
    </recommendedName>
</protein>
<dbReference type="KEGG" id="otr:OTERR_08230"/>
<feature type="transmembrane region" description="Helical" evidence="1">
    <location>
        <begin position="20"/>
        <end position="41"/>
    </location>
</feature>
<organism evidence="2 3">
    <name type="scientific">Oryzomicrobium terrae</name>
    <dbReference type="NCBI Taxonomy" id="1735038"/>
    <lineage>
        <taxon>Bacteria</taxon>
        <taxon>Pseudomonadati</taxon>
        <taxon>Pseudomonadota</taxon>
        <taxon>Betaproteobacteria</taxon>
        <taxon>Rhodocyclales</taxon>
        <taxon>Rhodocyclaceae</taxon>
        <taxon>Oryzomicrobium</taxon>
    </lineage>
</organism>
<name>A0A5C1E6U3_9RHOO</name>
<evidence type="ECO:0000313" key="3">
    <source>
        <dbReference type="Proteomes" id="UP000323671"/>
    </source>
</evidence>
<keyword evidence="1" id="KW-1133">Transmembrane helix</keyword>
<dbReference type="RefSeq" id="WP_246154328.1">
    <property type="nucleotide sequence ID" value="NZ_CP022579.1"/>
</dbReference>
<dbReference type="Proteomes" id="UP000323671">
    <property type="component" value="Chromosome"/>
</dbReference>
<keyword evidence="1" id="KW-0812">Transmembrane</keyword>
<dbReference type="AlphaFoldDB" id="A0A5C1E6U3"/>
<proteinExistence type="predicted"/>
<keyword evidence="1" id="KW-0472">Membrane</keyword>
<accession>A0A5C1E6U3</accession>
<dbReference type="InterPro" id="IPR008620">
    <property type="entry name" value="FixH"/>
</dbReference>
<evidence type="ECO:0008006" key="4">
    <source>
        <dbReference type="Google" id="ProtNLM"/>
    </source>
</evidence>